<dbReference type="SUPFAM" id="SSF53649">
    <property type="entry name" value="Alkaline phosphatase-like"/>
    <property type="match status" value="1"/>
</dbReference>
<dbReference type="EMBL" id="CAEZXR010000339">
    <property type="protein sequence ID" value="CAB4726854.1"/>
    <property type="molecule type" value="Genomic_DNA"/>
</dbReference>
<dbReference type="InterPro" id="IPR000917">
    <property type="entry name" value="Sulfatase_N"/>
</dbReference>
<dbReference type="InterPro" id="IPR017850">
    <property type="entry name" value="Alkaline_phosphatase_core_sf"/>
</dbReference>
<protein>
    <submittedName>
        <fullName evidence="7">Unannotated protein</fullName>
    </submittedName>
</protein>
<evidence type="ECO:0000256" key="3">
    <source>
        <dbReference type="ARBA" id="ARBA00022801"/>
    </source>
</evidence>
<organism evidence="7">
    <name type="scientific">freshwater metagenome</name>
    <dbReference type="NCBI Taxonomy" id="449393"/>
    <lineage>
        <taxon>unclassified sequences</taxon>
        <taxon>metagenomes</taxon>
        <taxon>ecological metagenomes</taxon>
    </lineage>
</organism>
<dbReference type="PANTHER" id="PTHR42693">
    <property type="entry name" value="ARYLSULFATASE FAMILY MEMBER"/>
    <property type="match status" value="1"/>
</dbReference>
<proteinExistence type="inferred from homology"/>
<comment type="similarity">
    <text evidence="1">Belongs to the sulfatase family.</text>
</comment>
<accession>A0A6J6RWB1</accession>
<keyword evidence="2" id="KW-0479">Metal-binding</keyword>
<dbReference type="PROSITE" id="PS00523">
    <property type="entry name" value="SULFATASE_1"/>
    <property type="match status" value="1"/>
</dbReference>
<reference evidence="7" key="1">
    <citation type="submission" date="2020-05" db="EMBL/GenBank/DDBJ databases">
        <authorList>
            <person name="Chiriac C."/>
            <person name="Salcher M."/>
            <person name="Ghai R."/>
            <person name="Kavagutti S V."/>
        </authorList>
    </citation>
    <scope>NUCLEOTIDE SEQUENCE</scope>
</reference>
<keyword evidence="4" id="KW-0106">Calcium</keyword>
<feature type="domain" description="Sulfatase N-terminal" evidence="6">
    <location>
        <begin position="2"/>
        <end position="379"/>
    </location>
</feature>
<name>A0A6J6RWB1_9ZZZZ</name>
<dbReference type="Gene3D" id="3.40.720.10">
    <property type="entry name" value="Alkaline Phosphatase, subunit A"/>
    <property type="match status" value="1"/>
</dbReference>
<dbReference type="InterPro" id="IPR024607">
    <property type="entry name" value="Sulfatase_CS"/>
</dbReference>
<keyword evidence="3" id="KW-0378">Hydrolase</keyword>
<dbReference type="AlphaFoldDB" id="A0A6J6RWB1"/>
<dbReference type="Pfam" id="PF00884">
    <property type="entry name" value="Sulfatase"/>
    <property type="match status" value="1"/>
</dbReference>
<evidence type="ECO:0000259" key="6">
    <source>
        <dbReference type="Pfam" id="PF00884"/>
    </source>
</evidence>
<dbReference type="Gene3D" id="3.30.1120.10">
    <property type="match status" value="1"/>
</dbReference>
<sequence>MILADDFGYGALGAYGQQVLQTPHLDRLAGEGIRFTQGYAGASVCAPSRTTLLTGMHGGHARVRANTQRTTGVEPRLLERDVTFAEVLAAGGYRTGIFGKWGFGDDDCFVADPIGLSCDLALPVTPGGGLAGGAPTEATGDFDVSNRRDASHPLQKGFDAFVGLVTTEHAFQYWPDYLWRRNRRFRLPANDGEVKGTYAPEVYLDAALDFIDEHRAEEFCLYFAPQLVHFPNQVPDEALGPYADQVTWTPDMKAYAAQYTLLDDYVGQIIGRLEELGLAEDTLVVVTGDNGPTPNEHLLVGSSSCADVQTPSPDSALADYLWDTNGGLRAGKHSLYEGGIRVPLVVWGPGVVRRDGDAVADRPWGSVDLLPTLADIAGVSAPEDVDGVSVRDWITGERRGGVEHPPLYFERPPINDQNLDGGPPSQLVYTTAIRWGRWKGVRHAPGADPLVDDARARFELYDLEADPAETLDVSLLNADVATRLQERMRASHAPPPYQRRAYRPRRTGRELRLPR</sequence>
<dbReference type="GO" id="GO:0046872">
    <property type="term" value="F:metal ion binding"/>
    <property type="evidence" value="ECO:0007669"/>
    <property type="project" value="UniProtKB-KW"/>
</dbReference>
<evidence type="ECO:0000256" key="5">
    <source>
        <dbReference type="SAM" id="MobiDB-lite"/>
    </source>
</evidence>
<dbReference type="InterPro" id="IPR050738">
    <property type="entry name" value="Sulfatase"/>
</dbReference>
<dbReference type="GO" id="GO:0004065">
    <property type="term" value="F:arylsulfatase activity"/>
    <property type="evidence" value="ECO:0007669"/>
    <property type="project" value="TreeGrafter"/>
</dbReference>
<dbReference type="PANTHER" id="PTHR42693:SF53">
    <property type="entry name" value="ENDO-4-O-SULFATASE"/>
    <property type="match status" value="1"/>
</dbReference>
<feature type="region of interest" description="Disordered" evidence="5">
    <location>
        <begin position="486"/>
        <end position="515"/>
    </location>
</feature>
<gene>
    <name evidence="7" type="ORF">UFOPK2579_02343</name>
</gene>
<evidence type="ECO:0000256" key="2">
    <source>
        <dbReference type="ARBA" id="ARBA00022723"/>
    </source>
</evidence>
<evidence type="ECO:0000313" key="7">
    <source>
        <dbReference type="EMBL" id="CAB4726854.1"/>
    </source>
</evidence>
<evidence type="ECO:0000256" key="1">
    <source>
        <dbReference type="ARBA" id="ARBA00008779"/>
    </source>
</evidence>
<evidence type="ECO:0000256" key="4">
    <source>
        <dbReference type="ARBA" id="ARBA00022837"/>
    </source>
</evidence>